<name>A0ACD5TYX5_AVESA</name>
<protein>
    <submittedName>
        <fullName evidence="1">Uncharacterized protein</fullName>
    </submittedName>
</protein>
<dbReference type="EnsemblPlants" id="AVESA.00010b.r2.1DG0151720.1">
    <property type="protein sequence ID" value="AVESA.00010b.r2.1DG0151720.1.CDS"/>
    <property type="gene ID" value="AVESA.00010b.r2.1DG0151720"/>
</dbReference>
<reference evidence="1" key="1">
    <citation type="submission" date="2021-05" db="EMBL/GenBank/DDBJ databases">
        <authorList>
            <person name="Scholz U."/>
            <person name="Mascher M."/>
            <person name="Fiebig A."/>
        </authorList>
    </citation>
    <scope>NUCLEOTIDE SEQUENCE [LARGE SCALE GENOMIC DNA]</scope>
</reference>
<evidence type="ECO:0000313" key="2">
    <source>
        <dbReference type="Proteomes" id="UP001732700"/>
    </source>
</evidence>
<organism evidence="1 2">
    <name type="scientific">Avena sativa</name>
    <name type="common">Oat</name>
    <dbReference type="NCBI Taxonomy" id="4498"/>
    <lineage>
        <taxon>Eukaryota</taxon>
        <taxon>Viridiplantae</taxon>
        <taxon>Streptophyta</taxon>
        <taxon>Embryophyta</taxon>
        <taxon>Tracheophyta</taxon>
        <taxon>Spermatophyta</taxon>
        <taxon>Magnoliopsida</taxon>
        <taxon>Liliopsida</taxon>
        <taxon>Poales</taxon>
        <taxon>Poaceae</taxon>
        <taxon>BOP clade</taxon>
        <taxon>Pooideae</taxon>
        <taxon>Poodae</taxon>
        <taxon>Poeae</taxon>
        <taxon>Poeae Chloroplast Group 1 (Aveneae type)</taxon>
        <taxon>Aveninae</taxon>
        <taxon>Avena</taxon>
    </lineage>
</organism>
<reference evidence="1" key="2">
    <citation type="submission" date="2025-09" db="UniProtKB">
        <authorList>
            <consortium name="EnsemblPlants"/>
        </authorList>
    </citation>
    <scope>IDENTIFICATION</scope>
</reference>
<evidence type="ECO:0000313" key="1">
    <source>
        <dbReference type="EnsemblPlants" id="AVESA.00010b.r2.1DG0151720.1.CDS"/>
    </source>
</evidence>
<sequence length="810" mass="91396">MAAAAAAAPPETPLPAAEGAAYDHAEEGEDQCRICRLPAEADRPLRRPCACRGSIQFVHDECQFQWMAIRGTHRCEVCKILILTRPLYAADAPARLPLSEIISGAPNRIMGLLLALFFAACVVRESFIRLTTLLTWRVAFARTFSQVHHLLRHCLSTTSIVASVELWVIFAHKFMPFAVAPFTHWVKRMEARLHGFRGFDGLQAVALVVVEASSWVLIVDMALAFTFGFLPFSLGRIISWCISCFHFGNADELDSYTSTTSVLLIGYRFFFSTGVAFAGLNTYRKCLTGERHMIAIFFTSLRGTFFRRIVYLITLANIFLNVLNPIILQPLLFGWLLDICTSKMFGATMSERFKLLTASSFTSNTLHWLVGIVILRLRPKLSEIIHQILRPGVAISVIHHNVREPFYNFYIKKLPRIIASIIFIVLVILVPIEIAVRLAPDVFPLDIIYFDPPAKGTPFWQGMRYFAESVSGIHHLKFLIGNLVLYLEWLVERVTLYWLGIAGEAPGNNVSPKDQYSSSDEVNDRRRFVAVGTMTRLVLAWLAVVIFNCAMLFFSISVGRRFLCAIPQLPVAGHLKSNDLFAIAVGLCIISTIIAATRDTFACMTSRGTRLLALEMHLLFFIWMFIIPLLIGLLVDLSLVSPFIGPEDDAPTLGFFCTWFLGRQVQNIMNKLDPQTRFSPYLPFMAYFIDKSWDRNHRLAREVLASVRLTRLLQDELLPVTTKLLTALGAPYVFAKCIFPRLGCSVAVSSEVFRLAWSGSLALYVLFYLAKVFYIKLHVSIRAGRYVIGRRLEDVADTDWKILLRGLCFE</sequence>
<keyword evidence="2" id="KW-1185">Reference proteome</keyword>
<accession>A0ACD5TYX5</accession>
<proteinExistence type="predicted"/>
<dbReference type="Proteomes" id="UP001732700">
    <property type="component" value="Chromosome 1D"/>
</dbReference>